<dbReference type="AlphaFoldDB" id="A0A183V2H1"/>
<protein>
    <submittedName>
        <fullName evidence="3">Epimerase domain-containing protein</fullName>
    </submittedName>
</protein>
<name>A0A183V2H1_TOXCA</name>
<dbReference type="EMBL" id="UYWY01022540">
    <property type="protein sequence ID" value="VDM46266.1"/>
    <property type="molecule type" value="Genomic_DNA"/>
</dbReference>
<accession>A0A183V2H1</accession>
<organism evidence="2 3">
    <name type="scientific">Toxocara canis</name>
    <name type="common">Canine roundworm</name>
    <dbReference type="NCBI Taxonomy" id="6265"/>
    <lineage>
        <taxon>Eukaryota</taxon>
        <taxon>Metazoa</taxon>
        <taxon>Ecdysozoa</taxon>
        <taxon>Nematoda</taxon>
        <taxon>Chromadorea</taxon>
        <taxon>Rhabditida</taxon>
        <taxon>Spirurina</taxon>
        <taxon>Ascaridomorpha</taxon>
        <taxon>Ascaridoidea</taxon>
        <taxon>Toxocaridae</taxon>
        <taxon>Toxocara</taxon>
    </lineage>
</organism>
<reference evidence="3" key="1">
    <citation type="submission" date="2016-06" db="UniProtKB">
        <authorList>
            <consortium name="WormBaseParasite"/>
        </authorList>
    </citation>
    <scope>IDENTIFICATION</scope>
</reference>
<gene>
    <name evidence="1" type="ORF">TCNE_LOCUS14945</name>
</gene>
<evidence type="ECO:0000313" key="2">
    <source>
        <dbReference type="Proteomes" id="UP000050794"/>
    </source>
</evidence>
<reference evidence="1 2" key="2">
    <citation type="submission" date="2018-11" db="EMBL/GenBank/DDBJ databases">
        <authorList>
            <consortium name="Pathogen Informatics"/>
        </authorList>
    </citation>
    <scope>NUCLEOTIDE SEQUENCE [LARGE SCALE GENOMIC DNA]</scope>
</reference>
<keyword evidence="2" id="KW-1185">Reference proteome</keyword>
<evidence type="ECO:0000313" key="1">
    <source>
        <dbReference type="EMBL" id="VDM46266.1"/>
    </source>
</evidence>
<sequence>MSLICYVISLLADKEQFANLFGGPDKVKENVRDNLCSAITLAHMCQKLGIHYTYIGTGYLFAYDEQHRIGGKGFTEDDVPTFFGNSYSVVKGFTDRLMSQFKGGIKECLNARITLPLNFAIHEERNLLAKILKYKQIIDIPVSITILDECFPALFELMEKRYGGSLNLIVDPSLPEYEVVNALSGKGQQLNSTKGNCALDTKLLERLCPSIPNSFDALRKGFGKLAKTI</sequence>
<dbReference type="Proteomes" id="UP000050794">
    <property type="component" value="Unassembled WGS sequence"/>
</dbReference>
<proteinExistence type="predicted"/>
<evidence type="ECO:0000313" key="3">
    <source>
        <dbReference type="WBParaSite" id="TCNE_0001494101-mRNA-1"/>
    </source>
</evidence>
<dbReference type="Gene3D" id="3.40.50.720">
    <property type="entry name" value="NAD(P)-binding Rossmann-like Domain"/>
    <property type="match status" value="1"/>
</dbReference>
<dbReference type="WBParaSite" id="TCNE_0001494101-mRNA-1">
    <property type="protein sequence ID" value="TCNE_0001494101-mRNA-1"/>
    <property type="gene ID" value="TCNE_0001494101"/>
</dbReference>